<dbReference type="Pfam" id="PF05402">
    <property type="entry name" value="PqqD"/>
    <property type="match status" value="1"/>
</dbReference>
<evidence type="ECO:0000313" key="2">
    <source>
        <dbReference type="Proteomes" id="UP000540191"/>
    </source>
</evidence>
<proteinExistence type="predicted"/>
<comment type="caution">
    <text evidence="1">The sequence shown here is derived from an EMBL/GenBank/DDBJ whole genome shotgun (WGS) entry which is preliminary data.</text>
</comment>
<protein>
    <recommendedName>
        <fullName evidence="3">PqqD family peptide modification chaperone</fullName>
    </recommendedName>
</protein>
<dbReference type="InterPro" id="IPR008792">
    <property type="entry name" value="PQQD"/>
</dbReference>
<gene>
    <name evidence="1" type="ORF">HDA30_000146</name>
</gene>
<organism evidence="1 2">
    <name type="scientific">Micrococcus cohnii</name>
    <dbReference type="NCBI Taxonomy" id="993416"/>
    <lineage>
        <taxon>Bacteria</taxon>
        <taxon>Bacillati</taxon>
        <taxon>Actinomycetota</taxon>
        <taxon>Actinomycetes</taxon>
        <taxon>Micrococcales</taxon>
        <taxon>Micrococcaceae</taxon>
        <taxon>Micrococcus</taxon>
    </lineage>
</organism>
<dbReference type="RefSeq" id="WP_158495486.1">
    <property type="nucleotide sequence ID" value="NZ_JACHNA010000001.1"/>
</dbReference>
<dbReference type="EMBL" id="JACHNA010000001">
    <property type="protein sequence ID" value="MBB4734638.1"/>
    <property type="molecule type" value="Genomic_DNA"/>
</dbReference>
<evidence type="ECO:0000313" key="1">
    <source>
        <dbReference type="EMBL" id="MBB4734638.1"/>
    </source>
</evidence>
<name>A0A7W7GM42_9MICC</name>
<keyword evidence="2" id="KW-1185">Reference proteome</keyword>
<dbReference type="AlphaFoldDB" id="A0A7W7GM42"/>
<accession>A0A7W7GM42</accession>
<evidence type="ECO:0008006" key="3">
    <source>
        <dbReference type="Google" id="ProtNLM"/>
    </source>
</evidence>
<dbReference type="Proteomes" id="UP000540191">
    <property type="component" value="Unassembled WGS sequence"/>
</dbReference>
<sequence length="369" mass="39460">MTDATTHAVEFTVCRSSVRVGGLTAEQRDRLLHEWARCHAQAVPDDESIELRPRRGEDWDTFHERAIHRATSEAIDSGVGSQLMLHAAALALPETGATIVLAAESGTGKTTATRTLGTALAYLTDETAMIDPVSFALSPYAKPLSVLGPSGRRPKRQHAPDDLGLLPEVDGVLQRVAVLDRVRHGDEDVAACAEPATVGEVLPLLVPQTSSLCRLPRGLVTLCETLDRTGGAVRLVYREAADLVPVVQELLSHAPEAAERGWDPLDDHELGASVPADDIDTLVPAGALRRVAVDDGLFVEDGRLALLHGTRLSMLDGLGPALWLLLDAPRTPEQLLDLLAESGPLPEDARERLDAAVNGLRGRGLLELA</sequence>
<reference evidence="1 2" key="1">
    <citation type="submission" date="2020-08" db="EMBL/GenBank/DDBJ databases">
        <title>Sequencing the genomes of 1000 actinobacteria strains.</title>
        <authorList>
            <person name="Klenk H.-P."/>
        </authorList>
    </citation>
    <scope>NUCLEOTIDE SEQUENCE [LARGE SCALE GENOMIC DNA]</scope>
    <source>
        <strain evidence="1 2">DSM 23974</strain>
    </source>
</reference>